<dbReference type="InterPro" id="IPR002060">
    <property type="entry name" value="Squ/phyt_synthse"/>
</dbReference>
<reference evidence="1" key="1">
    <citation type="submission" date="2023-05" db="EMBL/GenBank/DDBJ databases">
        <authorList>
            <person name="Huff M."/>
        </authorList>
    </citation>
    <scope>NUCLEOTIDE SEQUENCE</scope>
</reference>
<dbReference type="EMBL" id="OU503046">
    <property type="protein sequence ID" value="CAI9771529.1"/>
    <property type="molecule type" value="Genomic_DNA"/>
</dbReference>
<proteinExistence type="predicted"/>
<keyword evidence="2" id="KW-1185">Reference proteome</keyword>
<dbReference type="Proteomes" id="UP000834106">
    <property type="component" value="Chromosome 11"/>
</dbReference>
<dbReference type="Pfam" id="PF00494">
    <property type="entry name" value="SQS_PSY"/>
    <property type="match status" value="2"/>
</dbReference>
<accession>A0AAD1ZL43</accession>
<gene>
    <name evidence="1" type="ORF">FPE_LOCUS18959</name>
</gene>
<dbReference type="SUPFAM" id="SSF48576">
    <property type="entry name" value="Terpenoid synthases"/>
    <property type="match status" value="1"/>
</dbReference>
<dbReference type="InterPro" id="IPR008949">
    <property type="entry name" value="Isoprenoid_synthase_dom_sf"/>
</dbReference>
<name>A0AAD1ZL43_9LAMI</name>
<evidence type="ECO:0000313" key="2">
    <source>
        <dbReference type="Proteomes" id="UP000834106"/>
    </source>
</evidence>
<organism evidence="1 2">
    <name type="scientific">Fraxinus pennsylvanica</name>
    <dbReference type="NCBI Taxonomy" id="56036"/>
    <lineage>
        <taxon>Eukaryota</taxon>
        <taxon>Viridiplantae</taxon>
        <taxon>Streptophyta</taxon>
        <taxon>Embryophyta</taxon>
        <taxon>Tracheophyta</taxon>
        <taxon>Spermatophyta</taxon>
        <taxon>Magnoliopsida</taxon>
        <taxon>eudicotyledons</taxon>
        <taxon>Gunneridae</taxon>
        <taxon>Pentapetalae</taxon>
        <taxon>asterids</taxon>
        <taxon>lamiids</taxon>
        <taxon>Lamiales</taxon>
        <taxon>Oleaceae</taxon>
        <taxon>Oleeae</taxon>
        <taxon>Fraxinus</taxon>
    </lineage>
</organism>
<protein>
    <submittedName>
        <fullName evidence="1">Uncharacterized protein</fullName>
    </submittedName>
</protein>
<sequence>MRKAAFALRAFNVETSRAMDVAFDPKIVLMRLLWWKEAIDEIFSNKLIEHPARINDANREVNDIPETLEELECYAEDTASTILYSTLQSGGITSIVVDHAASHISKASGLLLLLKSLSYHASKNRHFPYTPTEVAEKHRLLKARELSGTIPTEARPVLLPDVTAEVILDTLRRVQFERRALPLHTVDCDLRVRSGIEMLWHFVNAQRPLQAAKPELCRTLNSEVVVFGQVIGVAGCRHYVFSYNVTALVLDE</sequence>
<evidence type="ECO:0000313" key="1">
    <source>
        <dbReference type="EMBL" id="CAI9771529.1"/>
    </source>
</evidence>
<dbReference type="Gene3D" id="1.10.600.10">
    <property type="entry name" value="Farnesyl Diphosphate Synthase"/>
    <property type="match status" value="1"/>
</dbReference>
<dbReference type="AlphaFoldDB" id="A0AAD1ZL43"/>